<feature type="domain" description="Putative oxidoreductase/dehydrogenase Rossmann-like" evidence="1">
    <location>
        <begin position="7"/>
        <end position="126"/>
    </location>
</feature>
<proteinExistence type="predicted"/>
<dbReference type="RefSeq" id="WP_380665682.1">
    <property type="nucleotide sequence ID" value="NZ_JBHTCJ010000003.1"/>
</dbReference>
<dbReference type="Gene3D" id="3.40.50.720">
    <property type="entry name" value="NAD(P)-binding Rossmann-like Domain"/>
    <property type="match status" value="1"/>
</dbReference>
<dbReference type="EMBL" id="JBHTCJ010000003">
    <property type="protein sequence ID" value="MFC7341126.1"/>
    <property type="molecule type" value="Genomic_DNA"/>
</dbReference>
<organism evidence="3 4">
    <name type="scientific">Saccharopolyspora griseoalba</name>
    <dbReference type="NCBI Taxonomy" id="1431848"/>
    <lineage>
        <taxon>Bacteria</taxon>
        <taxon>Bacillati</taxon>
        <taxon>Actinomycetota</taxon>
        <taxon>Actinomycetes</taxon>
        <taxon>Pseudonocardiales</taxon>
        <taxon>Pseudonocardiaceae</taxon>
        <taxon>Saccharopolyspora</taxon>
    </lineage>
</organism>
<keyword evidence="4" id="KW-1185">Reference proteome</keyword>
<dbReference type="InterPro" id="IPR019665">
    <property type="entry name" value="OxRdtase/DH_put_Rossmann_dom"/>
</dbReference>
<evidence type="ECO:0000313" key="4">
    <source>
        <dbReference type="Proteomes" id="UP001596504"/>
    </source>
</evidence>
<dbReference type="Pfam" id="PF10728">
    <property type="entry name" value="DUF2520"/>
    <property type="match status" value="1"/>
</dbReference>
<sequence length="298" mass="30906">MPAGRAGPRLRVGVISAGRVGSVLGAALRRAGHEVIAVCAVSEASQRRAEELISGAAVMPPDEVARQADLVLLAVPDDELAGLVRGLVNTGSLRPGQMLVHTSGAHGSAVLAPAAEAGVLTVAMHPAMTFTGRAEDVERLPSACMAVTADVDEAGWHVGEALALELGMEPVQVPEESRRLYHAALTHGANHLITLVNECAGLLREAGVEVPDRVMAPLLSASLDNALRFGDRAITGPVVRGDADTVRAHVRALSETDPAVLGGYRELARRTADRAVRSGLLRPGAAEEVASAIDEEPS</sequence>
<dbReference type="InterPro" id="IPR036291">
    <property type="entry name" value="NAD(P)-bd_dom_sf"/>
</dbReference>
<dbReference type="InterPro" id="IPR018931">
    <property type="entry name" value="DUF2520"/>
</dbReference>
<gene>
    <name evidence="3" type="ORF">ACFQRI_06850</name>
</gene>
<dbReference type="InterPro" id="IPR037108">
    <property type="entry name" value="TM1727-like_C_sf"/>
</dbReference>
<dbReference type="Proteomes" id="UP001596504">
    <property type="component" value="Unassembled WGS sequence"/>
</dbReference>
<evidence type="ECO:0000259" key="1">
    <source>
        <dbReference type="Pfam" id="PF10727"/>
    </source>
</evidence>
<dbReference type="Gene3D" id="1.10.1040.20">
    <property type="entry name" value="ProC-like, C-terminal domain"/>
    <property type="match status" value="1"/>
</dbReference>
<dbReference type="InterPro" id="IPR008927">
    <property type="entry name" value="6-PGluconate_DH-like_C_sf"/>
</dbReference>
<protein>
    <submittedName>
        <fullName evidence="3">Rossmann-like and DUF2520 domain-containing protein</fullName>
    </submittedName>
</protein>
<dbReference type="Pfam" id="PF10727">
    <property type="entry name" value="Rossmann-like"/>
    <property type="match status" value="1"/>
</dbReference>
<dbReference type="SUPFAM" id="SSF51735">
    <property type="entry name" value="NAD(P)-binding Rossmann-fold domains"/>
    <property type="match status" value="1"/>
</dbReference>
<evidence type="ECO:0000259" key="2">
    <source>
        <dbReference type="Pfam" id="PF10728"/>
    </source>
</evidence>
<evidence type="ECO:0000313" key="3">
    <source>
        <dbReference type="EMBL" id="MFC7341126.1"/>
    </source>
</evidence>
<dbReference type="PANTHER" id="PTHR40459:SF1">
    <property type="entry name" value="CONSERVED HYPOTHETICAL ALANINE AND LEUCINE RICH PROTEIN"/>
    <property type="match status" value="1"/>
</dbReference>
<dbReference type="PANTHER" id="PTHR40459">
    <property type="entry name" value="CONSERVED HYPOTHETICAL ALANINE AND LEUCINE RICH PROTEIN"/>
    <property type="match status" value="1"/>
</dbReference>
<reference evidence="4" key="1">
    <citation type="journal article" date="2019" name="Int. J. Syst. Evol. Microbiol.">
        <title>The Global Catalogue of Microorganisms (GCM) 10K type strain sequencing project: providing services to taxonomists for standard genome sequencing and annotation.</title>
        <authorList>
            <consortium name="The Broad Institute Genomics Platform"/>
            <consortium name="The Broad Institute Genome Sequencing Center for Infectious Disease"/>
            <person name="Wu L."/>
            <person name="Ma J."/>
        </authorList>
    </citation>
    <scope>NUCLEOTIDE SEQUENCE [LARGE SCALE GENOMIC DNA]</scope>
    <source>
        <strain evidence="4">WLHS5</strain>
    </source>
</reference>
<comment type="caution">
    <text evidence="3">The sequence shown here is derived from an EMBL/GenBank/DDBJ whole genome shotgun (WGS) entry which is preliminary data.</text>
</comment>
<accession>A0ABW2LHX5</accession>
<dbReference type="SUPFAM" id="SSF48179">
    <property type="entry name" value="6-phosphogluconate dehydrogenase C-terminal domain-like"/>
    <property type="match status" value="1"/>
</dbReference>
<name>A0ABW2LHX5_9PSEU</name>
<feature type="domain" description="DUF2520" evidence="2">
    <location>
        <begin position="144"/>
        <end position="271"/>
    </location>
</feature>